<evidence type="ECO:0000256" key="1">
    <source>
        <dbReference type="ARBA" id="ARBA00004571"/>
    </source>
</evidence>
<feature type="domain" description="TonB-dependent receptor plug" evidence="14">
    <location>
        <begin position="116"/>
        <end position="224"/>
    </location>
</feature>
<dbReference type="PANTHER" id="PTHR30069:SF29">
    <property type="entry name" value="HEMOGLOBIN AND HEMOGLOBIN-HAPTOGLOBIN-BINDING PROTEIN 1-RELATED"/>
    <property type="match status" value="1"/>
</dbReference>
<dbReference type="RefSeq" id="WP_344927054.1">
    <property type="nucleotide sequence ID" value="NZ_BAABCW010000007.1"/>
</dbReference>
<feature type="domain" description="TonB-dependent receptor-like beta-barrel" evidence="13">
    <location>
        <begin position="425"/>
        <end position="864"/>
    </location>
</feature>
<dbReference type="InterPro" id="IPR012910">
    <property type="entry name" value="Plug_dom"/>
</dbReference>
<dbReference type="EMBL" id="BAABCW010000007">
    <property type="protein sequence ID" value="GAA3508650.1"/>
    <property type="molecule type" value="Genomic_DNA"/>
</dbReference>
<dbReference type="Pfam" id="PF07715">
    <property type="entry name" value="Plug"/>
    <property type="match status" value="1"/>
</dbReference>
<keyword evidence="7 10" id="KW-0472">Membrane</keyword>
<evidence type="ECO:0000256" key="11">
    <source>
        <dbReference type="RuleBase" id="RU003357"/>
    </source>
</evidence>
<dbReference type="InterPro" id="IPR008969">
    <property type="entry name" value="CarboxyPept-like_regulatory"/>
</dbReference>
<accession>A0ABP6UIE2</accession>
<evidence type="ECO:0000259" key="14">
    <source>
        <dbReference type="Pfam" id="PF07715"/>
    </source>
</evidence>
<keyword evidence="8 15" id="KW-0675">Receptor</keyword>
<protein>
    <submittedName>
        <fullName evidence="15">TonB-dependent receptor</fullName>
    </submittedName>
</protein>
<comment type="subcellular location">
    <subcellularLocation>
        <location evidence="1 10">Cell outer membrane</location>
        <topology evidence="1 10">Multi-pass membrane protein</topology>
    </subcellularLocation>
</comment>
<dbReference type="SUPFAM" id="SSF49464">
    <property type="entry name" value="Carboxypeptidase regulatory domain-like"/>
    <property type="match status" value="1"/>
</dbReference>
<evidence type="ECO:0000256" key="5">
    <source>
        <dbReference type="ARBA" id="ARBA00022729"/>
    </source>
</evidence>
<evidence type="ECO:0000256" key="9">
    <source>
        <dbReference type="ARBA" id="ARBA00023237"/>
    </source>
</evidence>
<comment type="similarity">
    <text evidence="10 11">Belongs to the TonB-dependent receptor family.</text>
</comment>
<keyword evidence="2 10" id="KW-0813">Transport</keyword>
<dbReference type="Pfam" id="PF13715">
    <property type="entry name" value="CarbopepD_reg_2"/>
    <property type="match status" value="1"/>
</dbReference>
<keyword evidence="5 12" id="KW-0732">Signal</keyword>
<dbReference type="InterPro" id="IPR039426">
    <property type="entry name" value="TonB-dep_rcpt-like"/>
</dbReference>
<dbReference type="Proteomes" id="UP001500459">
    <property type="component" value="Unassembled WGS sequence"/>
</dbReference>
<keyword evidence="4 10" id="KW-0812">Transmembrane</keyword>
<dbReference type="PROSITE" id="PS52016">
    <property type="entry name" value="TONB_DEPENDENT_REC_3"/>
    <property type="match status" value="1"/>
</dbReference>
<feature type="chain" id="PRO_5047319022" evidence="12">
    <location>
        <begin position="20"/>
        <end position="891"/>
    </location>
</feature>
<sequence length="891" mass="97410">MKTITLAMMLLFTSVITYAQTTVKGRVIDDTDQPIPLANITLRGMSSVGTVADFDGFFELTISETLPFALVASSVGYESNTVEVTSSTEDLVIRLSQGTELDVVVISASRTPERIFESPVSVERFGIKEIKNTAAADFYSGLSNLKGVDVNTNSLTLQSVNTRGFTTLTNTRFVQLVDGMDNSAPSLNFALGNLLGMSELDVNSVEILPGASSALYGANAFNGILFMTSKNPFDHQGISGYLKGGITSQEAAGDNEFYDYGVRMAHAFSDKFAAKVNFSHLRGTDWLAADYQDLSNPGADRSDPGYDGLNVYGDIVGTELPFGIGYVSRTGYNEEDLNNNQAESIKFDAALHYRPFADDFEIIYNGKIGTGNTVSQDANKTALRNFFVQQHKLEVKNSNFFLRGYLTEDKAGDSYELRLTGININNRWKENGQWFNEYAGAYLQAIGAGADSATAHAGARAFADTGRFLPGTVEFQNAFNDVTNDTDFGGTGSAFRDNSKFKHADGNYNFSHITGDIVDVQVGGSYREYKLNSFGTIFTDADAPIYYSEYGIYTQLQKKILDERLKLTGSIRYDKAEIFDGNFSPRISVGYTLGEARNHNIRVSYQTGFRNPATQDLYAGLDTGALIALGSAPDNLDRYRFTDENGNTITGRDAYENSYSLESVQNGAPVQADIDIVEPEKVRAYELGYRGKLGTLSVDVSGYYNQYTDFISNENVIVPLFGSVADGSALAALQTDNIRVFSASTNSDVDISSYGVNAGINAKVLSKLDVGVNYTYAKQDFDQEDDPDFRSNFNTPEHKFKASVGSTNLFNNFGFMTNLRWSDAFFWQADFGDGTIDSYTVLDAQINYRIPALKATLKAGMNNILGDEYVTAIGSGFIGSQAYIGLSINNL</sequence>
<evidence type="ECO:0000259" key="13">
    <source>
        <dbReference type="Pfam" id="PF00593"/>
    </source>
</evidence>
<evidence type="ECO:0000256" key="2">
    <source>
        <dbReference type="ARBA" id="ARBA00022448"/>
    </source>
</evidence>
<evidence type="ECO:0000256" key="10">
    <source>
        <dbReference type="PROSITE-ProRule" id="PRU01360"/>
    </source>
</evidence>
<dbReference type="InterPro" id="IPR037066">
    <property type="entry name" value="Plug_dom_sf"/>
</dbReference>
<proteinExistence type="inferred from homology"/>
<evidence type="ECO:0000256" key="6">
    <source>
        <dbReference type="ARBA" id="ARBA00023077"/>
    </source>
</evidence>
<comment type="caution">
    <text evidence="15">The sequence shown here is derived from an EMBL/GenBank/DDBJ whole genome shotgun (WGS) entry which is preliminary data.</text>
</comment>
<dbReference type="PANTHER" id="PTHR30069">
    <property type="entry name" value="TONB-DEPENDENT OUTER MEMBRANE RECEPTOR"/>
    <property type="match status" value="1"/>
</dbReference>
<evidence type="ECO:0000256" key="8">
    <source>
        <dbReference type="ARBA" id="ARBA00023170"/>
    </source>
</evidence>
<dbReference type="InterPro" id="IPR036942">
    <property type="entry name" value="Beta-barrel_TonB_sf"/>
</dbReference>
<keyword evidence="6 11" id="KW-0798">TonB box</keyword>
<dbReference type="Gene3D" id="2.60.40.1120">
    <property type="entry name" value="Carboxypeptidase-like, regulatory domain"/>
    <property type="match status" value="1"/>
</dbReference>
<evidence type="ECO:0000313" key="16">
    <source>
        <dbReference type="Proteomes" id="UP001500459"/>
    </source>
</evidence>
<evidence type="ECO:0000256" key="3">
    <source>
        <dbReference type="ARBA" id="ARBA00022452"/>
    </source>
</evidence>
<reference evidence="16" key="1">
    <citation type="journal article" date="2019" name="Int. J. Syst. Evol. Microbiol.">
        <title>The Global Catalogue of Microorganisms (GCM) 10K type strain sequencing project: providing services to taxonomists for standard genome sequencing and annotation.</title>
        <authorList>
            <consortium name="The Broad Institute Genomics Platform"/>
            <consortium name="The Broad Institute Genome Sequencing Center for Infectious Disease"/>
            <person name="Wu L."/>
            <person name="Ma J."/>
        </authorList>
    </citation>
    <scope>NUCLEOTIDE SEQUENCE [LARGE SCALE GENOMIC DNA]</scope>
    <source>
        <strain evidence="16">JCM 17106</strain>
    </source>
</reference>
<organism evidence="15 16">
    <name type="scientific">Aquimarina addita</name>
    <dbReference type="NCBI Taxonomy" id="870485"/>
    <lineage>
        <taxon>Bacteria</taxon>
        <taxon>Pseudomonadati</taxon>
        <taxon>Bacteroidota</taxon>
        <taxon>Flavobacteriia</taxon>
        <taxon>Flavobacteriales</taxon>
        <taxon>Flavobacteriaceae</taxon>
        <taxon>Aquimarina</taxon>
    </lineage>
</organism>
<dbReference type="SUPFAM" id="SSF56935">
    <property type="entry name" value="Porins"/>
    <property type="match status" value="1"/>
</dbReference>
<keyword evidence="9 10" id="KW-0998">Cell outer membrane</keyword>
<evidence type="ECO:0000313" key="15">
    <source>
        <dbReference type="EMBL" id="GAA3508650.1"/>
    </source>
</evidence>
<feature type="signal peptide" evidence="12">
    <location>
        <begin position="1"/>
        <end position="19"/>
    </location>
</feature>
<keyword evidence="16" id="KW-1185">Reference proteome</keyword>
<dbReference type="Pfam" id="PF00593">
    <property type="entry name" value="TonB_dep_Rec_b-barrel"/>
    <property type="match status" value="1"/>
</dbReference>
<name>A0ABP6UIE2_9FLAO</name>
<dbReference type="Gene3D" id="2.40.170.20">
    <property type="entry name" value="TonB-dependent receptor, beta-barrel domain"/>
    <property type="match status" value="1"/>
</dbReference>
<gene>
    <name evidence="15" type="ORF">GCM10022393_20260</name>
</gene>
<dbReference type="Gene3D" id="2.170.130.10">
    <property type="entry name" value="TonB-dependent receptor, plug domain"/>
    <property type="match status" value="1"/>
</dbReference>
<evidence type="ECO:0000256" key="4">
    <source>
        <dbReference type="ARBA" id="ARBA00022692"/>
    </source>
</evidence>
<evidence type="ECO:0000256" key="7">
    <source>
        <dbReference type="ARBA" id="ARBA00023136"/>
    </source>
</evidence>
<evidence type="ECO:0000256" key="12">
    <source>
        <dbReference type="SAM" id="SignalP"/>
    </source>
</evidence>
<keyword evidence="3 10" id="KW-1134">Transmembrane beta strand</keyword>
<dbReference type="InterPro" id="IPR000531">
    <property type="entry name" value="Beta-barrel_TonB"/>
</dbReference>